<dbReference type="STRING" id="1194083.BN12_1610011"/>
<dbReference type="OrthoDB" id="3238066at2"/>
<gene>
    <name evidence="3" type="ORF">BN12_1610011</name>
</gene>
<dbReference type="InterPro" id="IPR033932">
    <property type="entry name" value="YtcJ-like"/>
</dbReference>
<dbReference type="GO" id="GO:0016810">
    <property type="term" value="F:hydrolase activity, acting on carbon-nitrogen (but not peptide) bonds"/>
    <property type="evidence" value="ECO:0007669"/>
    <property type="project" value="InterPro"/>
</dbReference>
<dbReference type="InterPro" id="IPR032466">
    <property type="entry name" value="Metal_Hydrolase"/>
</dbReference>
<dbReference type="Proteomes" id="UP000035721">
    <property type="component" value="Unassembled WGS sequence"/>
</dbReference>
<dbReference type="RefSeq" id="WP_048556486.1">
    <property type="nucleotide sequence ID" value="NZ_HF570958.1"/>
</dbReference>
<evidence type="ECO:0000313" key="4">
    <source>
        <dbReference type="Proteomes" id="UP000035721"/>
    </source>
</evidence>
<accession>A0A077LTU4</accession>
<keyword evidence="4" id="KW-1185">Reference proteome</keyword>
<feature type="compositionally biased region" description="Basic and acidic residues" evidence="1">
    <location>
        <begin position="176"/>
        <end position="185"/>
    </location>
</feature>
<dbReference type="Gene3D" id="3.10.310.70">
    <property type="match status" value="1"/>
</dbReference>
<feature type="region of interest" description="Disordered" evidence="1">
    <location>
        <begin position="168"/>
        <end position="194"/>
    </location>
</feature>
<dbReference type="SUPFAM" id="SSF51338">
    <property type="entry name" value="Composite domain of metallo-dependent hydrolases"/>
    <property type="match status" value="1"/>
</dbReference>
<dbReference type="CDD" id="cd01300">
    <property type="entry name" value="YtcJ_like"/>
    <property type="match status" value="1"/>
</dbReference>
<reference evidence="3 4" key="1">
    <citation type="journal article" date="2013" name="ISME J.">
        <title>A metabolic model for members of the genus Tetrasphaera involved in enhanced biological phosphorus removal.</title>
        <authorList>
            <person name="Kristiansen R."/>
            <person name="Nguyen H.T.T."/>
            <person name="Saunders A.M."/>
            <person name="Nielsen J.L."/>
            <person name="Wimmer R."/>
            <person name="Le V.Q."/>
            <person name="McIlroy S.J."/>
            <person name="Petrovski S."/>
            <person name="Seviour R.J."/>
            <person name="Calteau A."/>
            <person name="Nielsen K.L."/>
            <person name="Nielsen P.H."/>
        </authorList>
    </citation>
    <scope>NUCLEOTIDE SEQUENCE [LARGE SCALE GENOMIC DNA]</scope>
    <source>
        <strain evidence="3 4">T1-X7</strain>
    </source>
</reference>
<proteinExistence type="predicted"/>
<comment type="caution">
    <text evidence="3">The sequence shown here is derived from an EMBL/GenBank/DDBJ whole genome shotgun (WGS) entry which is preliminary data.</text>
</comment>
<feature type="domain" description="Amidohydrolase 3" evidence="2">
    <location>
        <begin position="63"/>
        <end position="544"/>
    </location>
</feature>
<dbReference type="PANTHER" id="PTHR22642:SF2">
    <property type="entry name" value="PROTEIN LONG AFTER FAR-RED 3"/>
    <property type="match status" value="1"/>
</dbReference>
<dbReference type="EMBL" id="CAJB01000070">
    <property type="protein sequence ID" value="CCH77073.1"/>
    <property type="molecule type" value="Genomic_DNA"/>
</dbReference>
<dbReference type="InterPro" id="IPR011059">
    <property type="entry name" value="Metal-dep_hydrolase_composite"/>
</dbReference>
<name>A0A077LTU4_9MICO</name>
<dbReference type="Pfam" id="PF07969">
    <property type="entry name" value="Amidohydro_3"/>
    <property type="match status" value="1"/>
</dbReference>
<protein>
    <recommendedName>
        <fullName evidence="2">Amidohydrolase 3 domain-containing protein</fullName>
    </recommendedName>
</protein>
<sequence length="546" mass="58078">MVTSTAGSGRAPADLVISGAPVWTVDAARSWTDAIAVRDGVVVALGREACAEVTARHTDLLRLDGGLVVPGFQDAHVHPPFAGRNLNTVDLSGLEGRGAYLEAIRSYADAHPEREWVLGGGWAMEYFPGGLPRREDLDAVVPGRPVFLFNKDVHGAWVSSEALRRAGIDAATPDPSDGRIERDPTTGEPSGTLHEGAAYTFDATVVPPPSREDWAGHLLAAQAHLHALGITGWQDAWVTPDTQGAYELLAADGRLTARVVGALWWDRHRGVEQVEDLLARRRVTGGFHGTSVKIMVDGIVENGTAAMLEPYCRHDLGDAPAGLSYVDAEPLAEAVTRLDTEGFQVHMHAIGDRAVRSALDAVAAARAANGSNDHRHHIAHLQVVHPDDVPRFRELGVVVNCQTYWAQNEPQMAELNIPVLGPERTLHQYPFASVARGGAVLAMGSDWGVTTADPLEQLEVAVHRVASATRDAEPFMPQEALTLTAALAAFTAGSAYVNHDDAGGTIAVGRRADLAVLDTNIFDAGVRPADATVTHTVAAGRLVHGS</sequence>
<dbReference type="PANTHER" id="PTHR22642">
    <property type="entry name" value="IMIDAZOLONEPROPIONASE"/>
    <property type="match status" value="1"/>
</dbReference>
<dbReference type="Gene3D" id="3.20.20.140">
    <property type="entry name" value="Metal-dependent hydrolases"/>
    <property type="match status" value="1"/>
</dbReference>
<dbReference type="SUPFAM" id="SSF51556">
    <property type="entry name" value="Metallo-dependent hydrolases"/>
    <property type="match status" value="1"/>
</dbReference>
<organism evidence="3 4">
    <name type="scientific">Nostocoides japonicum T1-X7</name>
    <dbReference type="NCBI Taxonomy" id="1194083"/>
    <lineage>
        <taxon>Bacteria</taxon>
        <taxon>Bacillati</taxon>
        <taxon>Actinomycetota</taxon>
        <taxon>Actinomycetes</taxon>
        <taxon>Micrococcales</taxon>
        <taxon>Intrasporangiaceae</taxon>
        <taxon>Nostocoides</taxon>
    </lineage>
</organism>
<evidence type="ECO:0000313" key="3">
    <source>
        <dbReference type="EMBL" id="CCH77073.1"/>
    </source>
</evidence>
<dbReference type="InterPro" id="IPR013108">
    <property type="entry name" value="Amidohydro_3"/>
</dbReference>
<dbReference type="AlphaFoldDB" id="A0A077LTU4"/>
<evidence type="ECO:0000259" key="2">
    <source>
        <dbReference type="Pfam" id="PF07969"/>
    </source>
</evidence>
<dbReference type="Gene3D" id="2.30.40.10">
    <property type="entry name" value="Urease, subunit C, domain 1"/>
    <property type="match status" value="1"/>
</dbReference>
<evidence type="ECO:0000256" key="1">
    <source>
        <dbReference type="SAM" id="MobiDB-lite"/>
    </source>
</evidence>